<dbReference type="GO" id="GO:0005524">
    <property type="term" value="F:ATP binding"/>
    <property type="evidence" value="ECO:0007669"/>
    <property type="project" value="UniProtKB-KW"/>
</dbReference>
<dbReference type="GO" id="GO:0006302">
    <property type="term" value="P:double-strand break repair"/>
    <property type="evidence" value="ECO:0007669"/>
    <property type="project" value="InterPro"/>
</dbReference>
<dbReference type="PIRSF" id="PIRSF029347">
    <property type="entry name" value="RecF"/>
    <property type="match status" value="1"/>
</dbReference>
<dbReference type="AlphaFoldDB" id="A0A255EIX1"/>
<dbReference type="Proteomes" id="UP000216300">
    <property type="component" value="Unassembled WGS sequence"/>
</dbReference>
<dbReference type="GO" id="GO:0000731">
    <property type="term" value="P:DNA synthesis involved in DNA repair"/>
    <property type="evidence" value="ECO:0007669"/>
    <property type="project" value="TreeGrafter"/>
</dbReference>
<evidence type="ECO:0000313" key="3">
    <source>
        <dbReference type="EMBL" id="OYN91467.1"/>
    </source>
</evidence>
<name>A0A255EIX1_9ACTN</name>
<keyword evidence="3" id="KW-0067">ATP-binding</keyword>
<dbReference type="OrthoDB" id="104167at2"/>
<keyword evidence="4" id="KW-1185">Reference proteome</keyword>
<gene>
    <name evidence="3" type="ORF">CGZ91_07655</name>
</gene>
<accession>A0A255EIX1</accession>
<dbReference type="GO" id="GO:0009432">
    <property type="term" value="P:SOS response"/>
    <property type="evidence" value="ECO:0007669"/>
    <property type="project" value="UniProtKB-KW"/>
</dbReference>
<keyword evidence="1" id="KW-0227">DNA damage</keyword>
<dbReference type="Gene3D" id="3.40.50.300">
    <property type="entry name" value="P-loop containing nucleotide triphosphate hydrolases"/>
    <property type="match status" value="2"/>
</dbReference>
<keyword evidence="1" id="KW-0742">SOS response</keyword>
<evidence type="ECO:0000313" key="4">
    <source>
        <dbReference type="Proteomes" id="UP000216300"/>
    </source>
</evidence>
<dbReference type="InterPro" id="IPR003959">
    <property type="entry name" value="ATPase_AAA_core"/>
</dbReference>
<proteinExistence type="predicted"/>
<evidence type="ECO:0000259" key="2">
    <source>
        <dbReference type="Pfam" id="PF13304"/>
    </source>
</evidence>
<dbReference type="InterPro" id="IPR014555">
    <property type="entry name" value="RecF-like"/>
</dbReference>
<dbReference type="Pfam" id="PF13304">
    <property type="entry name" value="AAA_21"/>
    <property type="match status" value="1"/>
</dbReference>
<dbReference type="GO" id="GO:0016887">
    <property type="term" value="F:ATP hydrolysis activity"/>
    <property type="evidence" value="ECO:0007669"/>
    <property type="project" value="InterPro"/>
</dbReference>
<organism evidence="3 4">
    <name type="scientific">Parenemella sanctibonifatiensis</name>
    <dbReference type="NCBI Taxonomy" id="2016505"/>
    <lineage>
        <taxon>Bacteria</taxon>
        <taxon>Bacillati</taxon>
        <taxon>Actinomycetota</taxon>
        <taxon>Actinomycetes</taxon>
        <taxon>Propionibacteriales</taxon>
        <taxon>Propionibacteriaceae</taxon>
        <taxon>Parenemella</taxon>
    </lineage>
</organism>
<keyword evidence="3" id="KW-0547">Nucleotide-binding</keyword>
<comment type="caution">
    <text evidence="3">The sequence shown here is derived from an EMBL/GenBank/DDBJ whole genome shotgun (WGS) entry which is preliminary data.</text>
</comment>
<dbReference type="InterPro" id="IPR027417">
    <property type="entry name" value="P-loop_NTPase"/>
</dbReference>
<dbReference type="SUPFAM" id="SSF52540">
    <property type="entry name" value="P-loop containing nucleoside triphosphate hydrolases"/>
    <property type="match status" value="1"/>
</dbReference>
<protein>
    <submittedName>
        <fullName evidence="3">ATP-binding protein</fullName>
    </submittedName>
</protein>
<dbReference type="EMBL" id="NMVJ01000006">
    <property type="protein sequence ID" value="OYN91467.1"/>
    <property type="molecule type" value="Genomic_DNA"/>
</dbReference>
<dbReference type="PANTHER" id="PTHR32182">
    <property type="entry name" value="DNA REPLICATION AND REPAIR PROTEIN RECF"/>
    <property type="match status" value="1"/>
</dbReference>
<dbReference type="PANTHER" id="PTHR32182:SF25">
    <property type="entry name" value="SLR1056 PROTEIN"/>
    <property type="match status" value="1"/>
</dbReference>
<reference evidence="3 4" key="1">
    <citation type="submission" date="2017-07" db="EMBL/GenBank/DDBJ databases">
        <title>Draft whole genome sequences of clinical Proprionibacteriaceae strains.</title>
        <authorList>
            <person name="Bernier A.-M."/>
            <person name="Bernard K."/>
            <person name="Domingo M.-C."/>
        </authorList>
    </citation>
    <scope>NUCLEOTIDE SEQUENCE [LARGE SCALE GENOMIC DNA]</scope>
    <source>
        <strain evidence="3 4">NML 150081</strain>
    </source>
</reference>
<evidence type="ECO:0000256" key="1">
    <source>
        <dbReference type="ARBA" id="ARBA00023236"/>
    </source>
</evidence>
<feature type="domain" description="ATPase AAA-type core" evidence="2">
    <location>
        <begin position="23"/>
        <end position="347"/>
    </location>
</feature>
<sequence>MTTVAVHGYRSLREVVLDLGERLTVVTGANGTGKTSLYRALRLLAEIADGRLLPELAAVGGLSAVLWAGPEHVSGRMRRGEVPVQGSGARLAPVALQLGYASGDLGYLIDLGLPRPDSTTRFSHDPIIKREEIFAGPHRRPASLLVRRHNARVERREDDWVEVGSIEDRGSIIDELGDPGTTPEVIGVRRRVRGWRFYDGWRTDAAAPARQPGMLTQTPVLSADGADLGSAVATIDESDMAGSFAEVIDRALPGSTVRVREVDSQVSIEVEQRGLLRPMAAAELSDGTLRLICLAAALHSPRPPGLLVLNEPEASLHPSVVPAVAAMVSSAASRSQVMVISHAEALVEALSDESDDDRTRHHHLERELGETVVTDQGLLSTPRWDWGSR</sequence>